<dbReference type="Pfam" id="PF20691">
    <property type="entry name" value="TAGT"/>
    <property type="match status" value="1"/>
</dbReference>
<dbReference type="RefSeq" id="YP_007002339.1">
    <property type="nucleotide sequence ID" value="NC_019449.1"/>
</dbReference>
<proteinExistence type="predicted"/>
<dbReference type="Proteomes" id="UP000000303">
    <property type="component" value="Segment"/>
</dbReference>
<dbReference type="EMBL" id="EU340421">
    <property type="protein sequence ID" value="ACA63294.1"/>
    <property type="molecule type" value="Genomic_DNA"/>
</dbReference>
<keyword evidence="3" id="KW-1185">Reference proteome</keyword>
<accession>F8J156</accession>
<evidence type="ECO:0000313" key="3">
    <source>
        <dbReference type="Proteomes" id="UP000000303"/>
    </source>
</evidence>
<reference evidence="2 3" key="1">
    <citation type="journal article" date="2011" name="Arch. Virol.">
        <title>The genomes and comparative genomics of Lactobacillus delbrueckii phages.</title>
        <authorList>
            <person name="Riipinen K.A."/>
            <person name="Forsman P."/>
            <person name="Alatossava T."/>
        </authorList>
    </citation>
    <scope>NUCLEOTIDE SEQUENCE [LARGE SCALE GENOMIC DNA]</scope>
</reference>
<evidence type="ECO:0000259" key="1">
    <source>
        <dbReference type="Pfam" id="PF20691"/>
    </source>
</evidence>
<organism evidence="2 3">
    <name type="scientific">Lactobacillus phage c5</name>
    <dbReference type="NCBI Taxonomy" id="2892341"/>
    <lineage>
        <taxon>Viruses</taxon>
        <taxon>Duplodnaviria</taxon>
        <taxon>Heunggongvirae</taxon>
        <taxon>Uroviricota</taxon>
        <taxon>Caudoviricetes</taxon>
        <taxon>Cequinquevirus</taxon>
        <taxon>Cequinquevirus c5</taxon>
    </lineage>
</organism>
<evidence type="ECO:0000313" key="2">
    <source>
        <dbReference type="EMBL" id="ACA63294.1"/>
    </source>
</evidence>
<protein>
    <recommendedName>
        <fullName evidence="1">TET-Associated Glycosyltransferase domain-containing protein</fullName>
    </recommendedName>
</protein>
<dbReference type="InterPro" id="IPR049100">
    <property type="entry name" value="TAGT"/>
</dbReference>
<dbReference type="KEGG" id="vg:14006328"/>
<dbReference type="GeneID" id="14006328"/>
<feature type="domain" description="TET-Associated Glycosyltransferase" evidence="1">
    <location>
        <begin position="12"/>
        <end position="231"/>
    </location>
</feature>
<name>F8J156_9CAUD</name>
<sequence length="292" mass="33934">MKGTMKMESKDFAVFILTHGRAETISTYRALRDGGYTGKVYIVIDNEDDQEDLYREKFGDMVIQFDKRDYVAKTDLGDLDDDRRIGVFARNFIQDEAKRLGYKFHLQLDDDVHGFGYRFVQDGKLRSVKCNHLDEVFAGMVELMKETPITSLSFGLSSYYLGGAENKNFDKGMIQKTMTTFLMRADDVQYFHMRMNDDITTSLINGMRGKLYYTYMPVMVYVDATQVQHGGMTEIYQKNGTYRKSFYSVMCCPSCVKVSAMGITEYRIHHEIKWTYAVPKLLSPRWSKHIRK</sequence>